<organism evidence="5 6">
    <name type="scientific">Rhizoctonia solani</name>
    <dbReference type="NCBI Taxonomy" id="456999"/>
    <lineage>
        <taxon>Eukaryota</taxon>
        <taxon>Fungi</taxon>
        <taxon>Dikarya</taxon>
        <taxon>Basidiomycota</taxon>
        <taxon>Agaricomycotina</taxon>
        <taxon>Agaricomycetes</taxon>
        <taxon>Cantharellales</taxon>
        <taxon>Ceratobasidiaceae</taxon>
        <taxon>Rhizoctonia</taxon>
    </lineage>
</organism>
<feature type="repeat" description="WD" evidence="3">
    <location>
        <begin position="1154"/>
        <end position="1195"/>
    </location>
</feature>
<dbReference type="InterPro" id="IPR027417">
    <property type="entry name" value="P-loop_NTPase"/>
</dbReference>
<evidence type="ECO:0000256" key="1">
    <source>
        <dbReference type="ARBA" id="ARBA00022574"/>
    </source>
</evidence>
<dbReference type="InterPro" id="IPR007111">
    <property type="entry name" value="NACHT_NTPase"/>
</dbReference>
<proteinExistence type="predicted"/>
<protein>
    <recommendedName>
        <fullName evidence="4">NACHT domain-containing protein</fullName>
    </recommendedName>
</protein>
<feature type="repeat" description="WD" evidence="3">
    <location>
        <begin position="892"/>
        <end position="933"/>
    </location>
</feature>
<dbReference type="Pfam" id="PF00400">
    <property type="entry name" value="WD40"/>
    <property type="match status" value="14"/>
</dbReference>
<dbReference type="PROSITE" id="PS00678">
    <property type="entry name" value="WD_REPEATS_1"/>
    <property type="match status" value="7"/>
</dbReference>
<feature type="repeat" description="WD" evidence="3">
    <location>
        <begin position="935"/>
        <end position="967"/>
    </location>
</feature>
<dbReference type="PROSITE" id="PS50837">
    <property type="entry name" value="NACHT"/>
    <property type="match status" value="1"/>
</dbReference>
<feature type="repeat" description="WD" evidence="3">
    <location>
        <begin position="750"/>
        <end position="791"/>
    </location>
</feature>
<sequence>MSTFLQFVDSMEGVEGSREEYKELASELMVTIELLKPQLDDPNYDDFSMSIAKSVESIASDVAKIKDEQKYTIGRRHVEIQDHHRRIKGWWDRVNRTLRQLHVQLHAETNNILKKAAMDKLLKPLRPSKLALYSSDPKGVVRQYCTEGTRKQVFQDLDAWYASSSRLMWMNGMAGTGKTTIAYTYAKVLSDRQKPVACFFCFRTEPECRDVRRIVPTIVRQLAELSKAFRGQLCDSLKKNSALAGSTSVSHQFEHLLEAPFKGVSLSEDIVVIIDALDECDEQDAVKLFLEHLVSCAEGLPLKFLVTSRPEPWIHGVMKLPRDPKLDMTVISLHDIDKKVVQEDIRLYLEQKFKPMSSPLSDEQLTLLVEQCGTLFIYAVTLVRYIKPGDESFPSEDRLDSVLRLEANAGIGTKIDQLYSLVLKNALQDDLNTEEKKKVQTMLNTVLCAKEPASIKTIAALCGLKNDDRSMRTLSFTLKRLRSVIYLSEIGDTVSVFHASFPDFMFDPSRAGDVYCDRDNHNRLMARQCFGLMEELRFNICKLDSSYITDKDAITPSQIDETIQPTLWYACRYWAEHLAQTADDDLCSELKSFLSTRLLFWMEVLNLKREIALGGDVLLRAGSWLTMYSADSDLNSLAEDARNFVMNFAANPVSTSTPHIYISLLPLCSRSSAVFKCYRERFQRLLEPDHPTTQLQEVASLVSWKLGLEVLSVAFSHDGDSIAFGCSDGTVGVRSYGGADIFIIDRDSNDQAHREPVWSVAFSPPSLNTGNQVYVASGSDDGTIRIWNLRTPHHPVRSVCGPTLPSGTTPSKIKSIAFSPKGTIVSGSGCTVCIWDPSGPDGKLLVGPLEGHTKQIWAVGFSPNGDRVASGSDDYTIRVWDPKTGEQLSLLSGHQTDDINTIAFSPDGTRLASGSSDRTICIWDLDRKELEVAPFPAHGNKIQSLKFSPDGKHLASSSLDRTIQVWNPLNGKLTAGPFEGHIGPIYSIAFSPDSTRIASGSADGTIQLWDPKKGALADTSLGTHFDGVASVAFSPAGQYMASCSYDATLRVWDISNDTPVQVGEPFRGHSVQVMSLAFSPDGARVVTGSVDGTARVWDIHNEPRATDPIIFKDHKGTVRSVAFSPDGAFIVSAGMDTMVRRWDSFTGLPLSEPLEGHTSDIKSITVSPDGTKIASGSSDTTIRIWDLGAKSAPTSRTLEGHTKKIWSVAYSPDGTKLASSSSDGTVRIWDPQDGSSIIGPINVYNGLVPSVAFSPDGKYVATGADNSAIRFWDSSSGKPIGKPYEGHRDTIWSVAFSPNDTRIASGSHDGTIRIWDVSSVDLDDGTKRIMIGIFEPMAG</sequence>
<name>A0A8H3HNV5_9AGAM</name>
<dbReference type="InterPro" id="IPR019775">
    <property type="entry name" value="WD40_repeat_CS"/>
</dbReference>
<dbReference type="InterPro" id="IPR056884">
    <property type="entry name" value="NPHP3-like_N"/>
</dbReference>
<dbReference type="Proteomes" id="UP000663843">
    <property type="component" value="Unassembled WGS sequence"/>
</dbReference>
<dbReference type="PANTHER" id="PTHR22847">
    <property type="entry name" value="WD40 REPEAT PROTEIN"/>
    <property type="match status" value="1"/>
</dbReference>
<dbReference type="Pfam" id="PF24883">
    <property type="entry name" value="NPHP3_N"/>
    <property type="match status" value="1"/>
</dbReference>
<accession>A0A8H3HNV5</accession>
<dbReference type="InterPro" id="IPR001680">
    <property type="entry name" value="WD40_rpt"/>
</dbReference>
<dbReference type="InterPro" id="IPR020472">
    <property type="entry name" value="WD40_PAC1"/>
</dbReference>
<dbReference type="Gene3D" id="2.130.10.10">
    <property type="entry name" value="YVTN repeat-like/Quinoprotein amine dehydrogenase"/>
    <property type="match status" value="6"/>
</dbReference>
<dbReference type="EMBL" id="CAJMWT010007922">
    <property type="protein sequence ID" value="CAE6529242.1"/>
    <property type="molecule type" value="Genomic_DNA"/>
</dbReference>
<dbReference type="GO" id="GO:0005634">
    <property type="term" value="C:nucleus"/>
    <property type="evidence" value="ECO:0007669"/>
    <property type="project" value="TreeGrafter"/>
</dbReference>
<feature type="repeat" description="WD" evidence="3">
    <location>
        <begin position="1021"/>
        <end position="1062"/>
    </location>
</feature>
<dbReference type="PROSITE" id="PS50294">
    <property type="entry name" value="WD_REPEATS_REGION"/>
    <property type="match status" value="12"/>
</dbReference>
<reference evidence="5" key="1">
    <citation type="submission" date="2021-01" db="EMBL/GenBank/DDBJ databases">
        <authorList>
            <person name="Kaushik A."/>
        </authorList>
    </citation>
    <scope>NUCLEOTIDE SEQUENCE</scope>
    <source>
        <strain evidence="5">AG2-2IIIB</strain>
    </source>
</reference>
<feature type="repeat" description="WD" evidence="3">
    <location>
        <begin position="1241"/>
        <end position="1282"/>
    </location>
</feature>
<evidence type="ECO:0000256" key="3">
    <source>
        <dbReference type="PROSITE-ProRule" id="PRU00221"/>
    </source>
</evidence>
<dbReference type="PANTHER" id="PTHR22847:SF637">
    <property type="entry name" value="WD REPEAT DOMAIN 5B"/>
    <property type="match status" value="1"/>
</dbReference>
<feature type="repeat" description="WD" evidence="3">
    <location>
        <begin position="978"/>
        <end position="1019"/>
    </location>
</feature>
<evidence type="ECO:0000259" key="4">
    <source>
        <dbReference type="PROSITE" id="PS50837"/>
    </source>
</evidence>
<gene>
    <name evidence="5" type="ORF">RDB_LOCUS176701</name>
</gene>
<feature type="domain" description="NACHT" evidence="4">
    <location>
        <begin position="166"/>
        <end position="310"/>
    </location>
</feature>
<feature type="repeat" description="WD" evidence="3">
    <location>
        <begin position="1284"/>
        <end position="1319"/>
    </location>
</feature>
<dbReference type="Gene3D" id="3.40.50.300">
    <property type="entry name" value="P-loop containing nucleotide triphosphate hydrolases"/>
    <property type="match status" value="1"/>
</dbReference>
<dbReference type="CDD" id="cd00200">
    <property type="entry name" value="WD40"/>
    <property type="match status" value="2"/>
</dbReference>
<comment type="caution">
    <text evidence="5">The sequence shown here is derived from an EMBL/GenBank/DDBJ whole genome shotgun (WGS) entry which is preliminary data.</text>
</comment>
<feature type="repeat" description="WD" evidence="3">
    <location>
        <begin position="1066"/>
        <end position="1107"/>
    </location>
</feature>
<dbReference type="GO" id="GO:1990234">
    <property type="term" value="C:transferase complex"/>
    <property type="evidence" value="ECO:0007669"/>
    <property type="project" value="UniProtKB-ARBA"/>
</dbReference>
<dbReference type="InterPro" id="IPR036322">
    <property type="entry name" value="WD40_repeat_dom_sf"/>
</dbReference>
<dbReference type="PROSITE" id="PS50082">
    <property type="entry name" value="WD_REPEATS_2"/>
    <property type="match status" value="12"/>
</dbReference>
<keyword evidence="1 3" id="KW-0853">WD repeat</keyword>
<evidence type="ECO:0000313" key="6">
    <source>
        <dbReference type="Proteomes" id="UP000663843"/>
    </source>
</evidence>
<dbReference type="PRINTS" id="PR00320">
    <property type="entry name" value="GPROTEINBRPT"/>
</dbReference>
<dbReference type="SMART" id="SM00320">
    <property type="entry name" value="WD40"/>
    <property type="match status" value="14"/>
</dbReference>
<evidence type="ECO:0000256" key="2">
    <source>
        <dbReference type="ARBA" id="ARBA00022737"/>
    </source>
</evidence>
<feature type="repeat" description="WD" evidence="3">
    <location>
        <begin position="849"/>
        <end position="890"/>
    </location>
</feature>
<feature type="repeat" description="WD" evidence="3">
    <location>
        <begin position="1198"/>
        <end position="1239"/>
    </location>
</feature>
<keyword evidence="2" id="KW-0677">Repeat</keyword>
<dbReference type="SUPFAM" id="SSF52540">
    <property type="entry name" value="P-loop containing nucleoside triphosphate hydrolases"/>
    <property type="match status" value="1"/>
</dbReference>
<feature type="repeat" description="WD" evidence="3">
    <location>
        <begin position="1111"/>
        <end position="1143"/>
    </location>
</feature>
<evidence type="ECO:0000313" key="5">
    <source>
        <dbReference type="EMBL" id="CAE6529242.1"/>
    </source>
</evidence>
<dbReference type="InterPro" id="IPR015943">
    <property type="entry name" value="WD40/YVTN_repeat-like_dom_sf"/>
</dbReference>
<dbReference type="SUPFAM" id="SSF50978">
    <property type="entry name" value="WD40 repeat-like"/>
    <property type="match status" value="3"/>
</dbReference>